<reference evidence="5 6" key="2">
    <citation type="submission" date="2020-08" db="EMBL/GenBank/DDBJ databases">
        <authorList>
            <person name="Ueki A."/>
            <person name="Tonouchi A."/>
        </authorList>
    </citation>
    <scope>NUCLEOTIDE SEQUENCE [LARGE SCALE GENOMIC DNA]</scope>
    <source>
        <strain evidence="5 6">CTTW</strain>
    </source>
</reference>
<keyword evidence="1" id="KW-0805">Transcription regulation</keyword>
<dbReference type="InterPro" id="IPR010982">
    <property type="entry name" value="Lambda_DNA-bd_dom_sf"/>
</dbReference>
<dbReference type="GO" id="GO:0003700">
    <property type="term" value="F:DNA-binding transcription factor activity"/>
    <property type="evidence" value="ECO:0007669"/>
    <property type="project" value="TreeGrafter"/>
</dbReference>
<evidence type="ECO:0000313" key="6">
    <source>
        <dbReference type="Proteomes" id="UP000515703"/>
    </source>
</evidence>
<evidence type="ECO:0000313" key="5">
    <source>
        <dbReference type="EMBL" id="BCJ98220.1"/>
    </source>
</evidence>
<dbReference type="PANTHER" id="PTHR30146:SF109">
    <property type="entry name" value="HTH-TYPE TRANSCRIPTIONAL REGULATOR GALS"/>
    <property type="match status" value="1"/>
</dbReference>
<dbReference type="SUPFAM" id="SSF47413">
    <property type="entry name" value="lambda repressor-like DNA-binding domains"/>
    <property type="match status" value="1"/>
</dbReference>
<evidence type="ECO:0000259" key="4">
    <source>
        <dbReference type="PROSITE" id="PS50932"/>
    </source>
</evidence>
<dbReference type="InterPro" id="IPR000843">
    <property type="entry name" value="HTH_LacI"/>
</dbReference>
<dbReference type="Gene3D" id="3.40.50.2300">
    <property type="match status" value="2"/>
</dbReference>
<dbReference type="CDD" id="cd01392">
    <property type="entry name" value="HTH_LacI"/>
    <property type="match status" value="1"/>
</dbReference>
<gene>
    <name evidence="5" type="ORF">bsdcttw_12610</name>
</gene>
<dbReference type="EMBL" id="AP023368">
    <property type="protein sequence ID" value="BCJ98220.1"/>
    <property type="molecule type" value="Genomic_DNA"/>
</dbReference>
<dbReference type="Gene3D" id="1.10.260.40">
    <property type="entry name" value="lambda repressor-like DNA-binding domains"/>
    <property type="match status" value="1"/>
</dbReference>
<dbReference type="AlphaFoldDB" id="A0A7I8DIP4"/>
<proteinExistence type="predicted"/>
<evidence type="ECO:0000256" key="1">
    <source>
        <dbReference type="ARBA" id="ARBA00023015"/>
    </source>
</evidence>
<dbReference type="Pfam" id="PF13377">
    <property type="entry name" value="Peripla_BP_3"/>
    <property type="match status" value="1"/>
</dbReference>
<protein>
    <submittedName>
        <fullName evidence="5">LacI family transcriptional regulator</fullName>
    </submittedName>
</protein>
<name>A0A7I8DIP4_9FIRM</name>
<keyword evidence="2" id="KW-0238">DNA-binding</keyword>
<accession>A0A7I8DIP4</accession>
<keyword evidence="3" id="KW-0804">Transcription</keyword>
<reference evidence="5 6" key="1">
    <citation type="submission" date="2020-08" db="EMBL/GenBank/DDBJ databases">
        <title>Draft genome sequencing of an Anaerocolumna strain isolated from anoxic soil subjected to BSD treatment.</title>
        <authorList>
            <person name="Uek A."/>
            <person name="Tonouchi A."/>
        </authorList>
    </citation>
    <scope>NUCLEOTIDE SEQUENCE [LARGE SCALE GENOMIC DNA]</scope>
    <source>
        <strain evidence="5 6">CTTW</strain>
    </source>
</reference>
<dbReference type="PROSITE" id="PS50932">
    <property type="entry name" value="HTH_LACI_2"/>
    <property type="match status" value="1"/>
</dbReference>
<evidence type="ECO:0000256" key="2">
    <source>
        <dbReference type="ARBA" id="ARBA00023125"/>
    </source>
</evidence>
<organism evidence="5 6">
    <name type="scientific">Anaerocolumna chitinilytica</name>
    <dbReference type="NCBI Taxonomy" id="1727145"/>
    <lineage>
        <taxon>Bacteria</taxon>
        <taxon>Bacillati</taxon>
        <taxon>Bacillota</taxon>
        <taxon>Clostridia</taxon>
        <taxon>Lachnospirales</taxon>
        <taxon>Lachnospiraceae</taxon>
        <taxon>Anaerocolumna</taxon>
    </lineage>
</organism>
<dbReference type="SUPFAM" id="SSF53822">
    <property type="entry name" value="Periplasmic binding protein-like I"/>
    <property type="match status" value="1"/>
</dbReference>
<evidence type="ECO:0000256" key="3">
    <source>
        <dbReference type="ARBA" id="ARBA00023163"/>
    </source>
</evidence>
<dbReference type="InterPro" id="IPR046335">
    <property type="entry name" value="LacI/GalR-like_sensor"/>
</dbReference>
<dbReference type="KEGG" id="acht:bsdcttw_12610"/>
<dbReference type="SMART" id="SM00354">
    <property type="entry name" value="HTH_LACI"/>
    <property type="match status" value="1"/>
</dbReference>
<dbReference type="PANTHER" id="PTHR30146">
    <property type="entry name" value="LACI-RELATED TRANSCRIPTIONAL REPRESSOR"/>
    <property type="match status" value="1"/>
</dbReference>
<feature type="domain" description="HTH lacI-type" evidence="4">
    <location>
        <begin position="18"/>
        <end position="62"/>
    </location>
</feature>
<dbReference type="GO" id="GO:0000976">
    <property type="term" value="F:transcription cis-regulatory region binding"/>
    <property type="evidence" value="ECO:0007669"/>
    <property type="project" value="TreeGrafter"/>
</dbReference>
<dbReference type="Proteomes" id="UP000515703">
    <property type="component" value="Chromosome"/>
</dbReference>
<dbReference type="InterPro" id="IPR028082">
    <property type="entry name" value="Peripla_BP_I"/>
</dbReference>
<keyword evidence="6" id="KW-1185">Reference proteome</keyword>
<dbReference type="Pfam" id="PF00356">
    <property type="entry name" value="LacI"/>
    <property type="match status" value="1"/>
</dbReference>
<sequence>MSFNVRNNCNDNHMKKRITILDIANELEISRNTVSKVINGTGSVSEQTREKVIQKAAEIGYRQFFAPSSEQENTTTTPLCNKEIALLTHSLIGNSHFCSSLLNSFEKKISSKGYRLSIYTIGDTEIDSFLLPANFNYENTDGIICIELFSRTYSEFLCKQGIPTIFVDTAANISDLNLDSDILYMESHGSVYVMLKELIEKGYRSISFVGDRYNCNSFYERWKGYCDVLNDYHIAVNPSNCILDNDSSPYMDAEWLSKRITALPQLPQVFFCANDFLAISTLKALRKLNYSVPEDILLCGFDNSIESQITEPALSTVNIPSKSMGYIAADMIFSRIEFPDMPYRITYIKTNVIYRESTRYADST</sequence>